<dbReference type="EMBL" id="PGTL01000013">
    <property type="protein sequence ID" value="PJF42595.1"/>
    <property type="molecule type" value="Genomic_DNA"/>
</dbReference>
<protein>
    <submittedName>
        <fullName evidence="2">Uncharacterized protein</fullName>
    </submittedName>
</protein>
<name>A0A2M8PAB8_9CHLR</name>
<reference evidence="4 5" key="1">
    <citation type="submission" date="2017-11" db="EMBL/GenBank/DDBJ databases">
        <title>Evolution of Phototrophy in the Chloroflexi Phylum Driven by Horizontal Gene Transfer.</title>
        <authorList>
            <person name="Ward L.M."/>
            <person name="Hemp J."/>
            <person name="Shih P.M."/>
            <person name="Mcglynn S.E."/>
            <person name="Fischer W."/>
        </authorList>
    </citation>
    <scope>NUCLEOTIDE SEQUENCE [LARGE SCALE GENOMIC DNA]</scope>
    <source>
        <strain evidence="3">CP1_1M</strain>
        <strain evidence="2">JP3_13</strain>
    </source>
</reference>
<sequence>MLQLDFSTFLVKPLLRMRLIADFPSFAVLGTLSTSLPTLLYHHLLIFKWLTNLRKMYNMDAIRI</sequence>
<organism evidence="2 5">
    <name type="scientific">Candidatus Thermofonsia Clade 1 bacterium</name>
    <dbReference type="NCBI Taxonomy" id="2364210"/>
    <lineage>
        <taxon>Bacteria</taxon>
        <taxon>Bacillati</taxon>
        <taxon>Chloroflexota</taxon>
        <taxon>Candidatus Thermofontia</taxon>
        <taxon>Candidatus Thermofonsia Clade 1</taxon>
    </lineage>
</organism>
<comment type="caution">
    <text evidence="2">The sequence shown here is derived from an EMBL/GenBank/DDBJ whole genome shotgun (WGS) entry which is preliminary data.</text>
</comment>
<dbReference type="Proteomes" id="UP000228947">
    <property type="component" value="Unassembled WGS sequence"/>
</dbReference>
<dbReference type="Proteomes" id="UP000229681">
    <property type="component" value="Unassembled WGS sequence"/>
</dbReference>
<evidence type="ECO:0000256" key="1">
    <source>
        <dbReference type="SAM" id="Phobius"/>
    </source>
</evidence>
<dbReference type="AlphaFoldDB" id="A0A2M8PAB8"/>
<proteinExistence type="predicted"/>
<gene>
    <name evidence="2" type="ORF">CUN49_15345</name>
    <name evidence="3" type="ORF">CUN50_03585</name>
</gene>
<evidence type="ECO:0000313" key="5">
    <source>
        <dbReference type="Proteomes" id="UP000229681"/>
    </source>
</evidence>
<evidence type="ECO:0000313" key="4">
    <source>
        <dbReference type="Proteomes" id="UP000228947"/>
    </source>
</evidence>
<keyword evidence="1" id="KW-0812">Transmembrane</keyword>
<evidence type="ECO:0000313" key="3">
    <source>
        <dbReference type="EMBL" id="PJF42595.1"/>
    </source>
</evidence>
<keyword evidence="1" id="KW-0472">Membrane</keyword>
<feature type="transmembrane region" description="Helical" evidence="1">
    <location>
        <begin position="23"/>
        <end position="47"/>
    </location>
</feature>
<accession>A0A2M8PAB8</accession>
<keyword evidence="1" id="KW-1133">Transmembrane helix</keyword>
<dbReference type="EMBL" id="PGTM01000362">
    <property type="protein sequence ID" value="PJF34503.1"/>
    <property type="molecule type" value="Genomic_DNA"/>
</dbReference>
<accession>A0A2M8PYG6</accession>
<evidence type="ECO:0000313" key="2">
    <source>
        <dbReference type="EMBL" id="PJF34503.1"/>
    </source>
</evidence>